<evidence type="ECO:0000313" key="2">
    <source>
        <dbReference type="EMBL" id="AIR90632.1"/>
    </source>
</evidence>
<dbReference type="Proteomes" id="UP000029493">
    <property type="component" value="Chromosome"/>
</dbReference>
<accession>A0A089WVP5</accession>
<dbReference type="AlphaFoldDB" id="A0A089WVP5"/>
<protein>
    <recommendedName>
        <fullName evidence="1">DUF4123 domain-containing protein</fullName>
    </recommendedName>
</protein>
<dbReference type="STRING" id="157783.LK03_15730"/>
<dbReference type="InterPro" id="IPR025391">
    <property type="entry name" value="DUF4123"/>
</dbReference>
<proteinExistence type="predicted"/>
<keyword evidence="3" id="KW-1185">Reference proteome</keyword>
<reference evidence="2 3" key="1">
    <citation type="submission" date="2014-09" db="EMBL/GenBank/DDBJ databases">
        <authorList>
            <person name="Chan K.-G."/>
        </authorList>
    </citation>
    <scope>NUCLEOTIDE SEQUENCE [LARGE SCALE GENOMIC DNA]</scope>
    <source>
        <strain evidence="2 3">ND07</strain>
    </source>
</reference>
<sequence length="303" mass="34982">MQHHCALGLANECRYLLLMTETLEYLAYRPTTLVDGEWKLAYVPSVLDLAKDVSSDFWHAWPWKRSVLDEQHDFGPVLIDTARAPELRAHAFNTWMPINGAIALDAEVELDVLNEHLTSLVQITLADQSDGIHHLNPNHLSAWLDALDETNRDRWLGPISRLVWRTNWGPAHQWHSLQRAPTTARVLNDPAWHLSAQEQQRLDERLHEHFVLTLIHDILAAPHPAEDELTAVRRWVEELLPQLKALNFHSEETAGSFIRLAAQHQWLLSDKRAAEIFTNVKEAPESRLYQLQELVDSREIRHD</sequence>
<dbReference type="KEGG" id="psw:LK03_15730"/>
<gene>
    <name evidence="2" type="ORF">LK03_15730</name>
</gene>
<feature type="domain" description="DUF4123" evidence="1">
    <location>
        <begin position="41"/>
        <end position="153"/>
    </location>
</feature>
<dbReference type="EMBL" id="CP009455">
    <property type="protein sequence ID" value="AIR90632.1"/>
    <property type="molecule type" value="Genomic_DNA"/>
</dbReference>
<dbReference type="Pfam" id="PF13503">
    <property type="entry name" value="DUF4123"/>
    <property type="match status" value="1"/>
</dbReference>
<name>A0A089WVP5_9PSED</name>
<organism evidence="2 3">
    <name type="scientific">Pseudomonas cremoricolorata</name>
    <dbReference type="NCBI Taxonomy" id="157783"/>
    <lineage>
        <taxon>Bacteria</taxon>
        <taxon>Pseudomonadati</taxon>
        <taxon>Pseudomonadota</taxon>
        <taxon>Gammaproteobacteria</taxon>
        <taxon>Pseudomonadales</taxon>
        <taxon>Pseudomonadaceae</taxon>
        <taxon>Pseudomonas</taxon>
    </lineage>
</organism>
<dbReference type="eggNOG" id="ENOG5033V96">
    <property type="taxonomic scope" value="Bacteria"/>
</dbReference>
<evidence type="ECO:0000313" key="3">
    <source>
        <dbReference type="Proteomes" id="UP000029493"/>
    </source>
</evidence>
<evidence type="ECO:0000259" key="1">
    <source>
        <dbReference type="Pfam" id="PF13503"/>
    </source>
</evidence>